<evidence type="ECO:0000256" key="3">
    <source>
        <dbReference type="ARBA" id="ARBA00022806"/>
    </source>
</evidence>
<reference evidence="8" key="1">
    <citation type="submission" date="2018-04" db="EMBL/GenBank/DDBJ databases">
        <authorList>
            <person name="Illikoud N."/>
        </authorList>
    </citation>
    <scope>NUCLEOTIDE SEQUENCE [LARGE SCALE GENOMIC DNA]</scope>
</reference>
<evidence type="ECO:0000256" key="2">
    <source>
        <dbReference type="ARBA" id="ARBA00022801"/>
    </source>
</evidence>
<dbReference type="InterPro" id="IPR014016">
    <property type="entry name" value="UvrD-like_ATP-bd"/>
</dbReference>
<feature type="domain" description="UvrD-like helicase ATP-binding" evidence="6">
    <location>
        <begin position="11"/>
        <end position="245"/>
    </location>
</feature>
<dbReference type="Proteomes" id="UP000270190">
    <property type="component" value="Unassembled WGS sequence"/>
</dbReference>
<dbReference type="PROSITE" id="PS51198">
    <property type="entry name" value="UVRD_HELICASE_ATP_BIND"/>
    <property type="match status" value="1"/>
</dbReference>
<dbReference type="EMBL" id="OUNC01000005">
    <property type="protein sequence ID" value="SPP27247.1"/>
    <property type="molecule type" value="Genomic_DNA"/>
</dbReference>
<keyword evidence="1 5" id="KW-0547">Nucleotide-binding</keyword>
<keyword evidence="2 5" id="KW-0378">Hydrolase</keyword>
<evidence type="ECO:0000259" key="6">
    <source>
        <dbReference type="PROSITE" id="PS51198"/>
    </source>
</evidence>
<evidence type="ECO:0000256" key="5">
    <source>
        <dbReference type="PROSITE-ProRule" id="PRU00560"/>
    </source>
</evidence>
<dbReference type="SUPFAM" id="SSF52540">
    <property type="entry name" value="P-loop containing nucleoside triphosphate hydrolases"/>
    <property type="match status" value="1"/>
</dbReference>
<dbReference type="GO" id="GO:0043138">
    <property type="term" value="F:3'-5' DNA helicase activity"/>
    <property type="evidence" value="ECO:0007669"/>
    <property type="project" value="TreeGrafter"/>
</dbReference>
<evidence type="ECO:0000313" key="8">
    <source>
        <dbReference type="Proteomes" id="UP000270190"/>
    </source>
</evidence>
<dbReference type="GO" id="GO:0000725">
    <property type="term" value="P:recombinational repair"/>
    <property type="evidence" value="ECO:0007669"/>
    <property type="project" value="TreeGrafter"/>
</dbReference>
<dbReference type="PANTHER" id="PTHR11070:SF67">
    <property type="entry name" value="DNA 3'-5' HELICASE"/>
    <property type="match status" value="1"/>
</dbReference>
<proteinExistence type="predicted"/>
<protein>
    <recommendedName>
        <fullName evidence="6">UvrD-like helicase ATP-binding domain-containing protein</fullName>
    </recommendedName>
</protein>
<dbReference type="PANTHER" id="PTHR11070">
    <property type="entry name" value="UVRD / RECB / PCRA DNA HELICASE FAMILY MEMBER"/>
    <property type="match status" value="1"/>
</dbReference>
<accession>A0A2X0RYV3</accession>
<dbReference type="InterPro" id="IPR027417">
    <property type="entry name" value="P-loop_NTPase"/>
</dbReference>
<dbReference type="Gene3D" id="3.40.50.300">
    <property type="entry name" value="P-loop containing nucleotide triphosphate hydrolases"/>
    <property type="match status" value="2"/>
</dbReference>
<dbReference type="GO" id="GO:0005829">
    <property type="term" value="C:cytosol"/>
    <property type="evidence" value="ECO:0007669"/>
    <property type="project" value="TreeGrafter"/>
</dbReference>
<dbReference type="Pfam" id="PF13245">
    <property type="entry name" value="AAA_19"/>
    <property type="match status" value="1"/>
</dbReference>
<name>A0A2X0RYV3_BROTH</name>
<dbReference type="GO" id="GO:0003677">
    <property type="term" value="F:DNA binding"/>
    <property type="evidence" value="ECO:0007669"/>
    <property type="project" value="InterPro"/>
</dbReference>
<evidence type="ECO:0000256" key="1">
    <source>
        <dbReference type="ARBA" id="ARBA00022741"/>
    </source>
</evidence>
<sequence length="524" mass="60995">MSKEFGAKYMNIIDKSVREDIIQTKGSIVVSASAGSGKTTIMVRKILKVLSEIKDHKTLAAITFTVKATQEIKRKVNNKGENKEFVVMTNDSFVEHEIIRPFLMDAFGKKYKNDFLISYENSCKSNSFELSMEILEKQNKLGTYNAPFNNFKFQLAKKVLERSEAAREYFKSKYLMLFLDEYQDSDIDMHELFMYIKNKLNIELFIVGDEKQAIYLWRGAQKNIFKLFENEKMHKYELIHNFRSHEEIVNYAHFLHDYPNFNHNYTTSVNRIVHCKTKDFIDSFVKLVDSGELDLSRSITIIANRNNHAQQIANNLNESKYSFTFIPKTPIDESTENSVVLRAIACFVLDENYSAYDMAENLGLEQIPSVINRIEIFLNPLKNLVPLELNKTKKDVRKNFFDIVNKFSLKFNVDIKDTEIELLLKTLSNKSLHISFIQSSELYKVMTVFGSKGLEFSQVISFSRYYNLENEGEKNNHYVFVTRAEKKVIIIDDHNYNEIITKKANEKGILNTNSLFKSINHINC</sequence>
<evidence type="ECO:0000313" key="7">
    <source>
        <dbReference type="EMBL" id="SPP27247.1"/>
    </source>
</evidence>
<keyword evidence="4 5" id="KW-0067">ATP-binding</keyword>
<keyword evidence="3 5" id="KW-0347">Helicase</keyword>
<dbReference type="GO" id="GO:0016787">
    <property type="term" value="F:hydrolase activity"/>
    <property type="evidence" value="ECO:0007669"/>
    <property type="project" value="UniProtKB-UniRule"/>
</dbReference>
<evidence type="ECO:0000256" key="4">
    <source>
        <dbReference type="ARBA" id="ARBA00022840"/>
    </source>
</evidence>
<dbReference type="AlphaFoldDB" id="A0A2X0RYV3"/>
<gene>
    <name evidence="7" type="ORF">BTBSAS_130027</name>
</gene>
<dbReference type="GO" id="GO:0005524">
    <property type="term" value="F:ATP binding"/>
    <property type="evidence" value="ECO:0007669"/>
    <property type="project" value="UniProtKB-UniRule"/>
</dbReference>
<organism evidence="7 8">
    <name type="scientific">Brochothrix thermosphacta</name>
    <name type="common">Microbacterium thermosphactum</name>
    <dbReference type="NCBI Taxonomy" id="2756"/>
    <lineage>
        <taxon>Bacteria</taxon>
        <taxon>Bacillati</taxon>
        <taxon>Bacillota</taxon>
        <taxon>Bacilli</taxon>
        <taxon>Bacillales</taxon>
        <taxon>Listeriaceae</taxon>
        <taxon>Brochothrix</taxon>
    </lineage>
</organism>
<feature type="binding site" evidence="5">
    <location>
        <begin position="32"/>
        <end position="39"/>
    </location>
    <ligand>
        <name>ATP</name>
        <dbReference type="ChEBI" id="CHEBI:30616"/>
    </ligand>
</feature>
<dbReference type="InterPro" id="IPR000212">
    <property type="entry name" value="DNA_helicase_UvrD/REP"/>
</dbReference>